<name>A0ACB8SSV4_9AGAM</name>
<accession>A0ACB8SSV4</accession>
<dbReference type="EMBL" id="MU277230">
    <property type="protein sequence ID" value="KAI0058991.1"/>
    <property type="molecule type" value="Genomic_DNA"/>
</dbReference>
<organism evidence="1 2">
    <name type="scientific">Artomyces pyxidatus</name>
    <dbReference type="NCBI Taxonomy" id="48021"/>
    <lineage>
        <taxon>Eukaryota</taxon>
        <taxon>Fungi</taxon>
        <taxon>Dikarya</taxon>
        <taxon>Basidiomycota</taxon>
        <taxon>Agaricomycotina</taxon>
        <taxon>Agaricomycetes</taxon>
        <taxon>Russulales</taxon>
        <taxon>Auriscalpiaceae</taxon>
        <taxon>Artomyces</taxon>
    </lineage>
</organism>
<dbReference type="Proteomes" id="UP000814140">
    <property type="component" value="Unassembled WGS sequence"/>
</dbReference>
<reference evidence="1" key="2">
    <citation type="journal article" date="2022" name="New Phytol.">
        <title>Evolutionary transition to the ectomycorrhizal habit in the genomes of a hyperdiverse lineage of mushroom-forming fungi.</title>
        <authorList>
            <person name="Looney B."/>
            <person name="Miyauchi S."/>
            <person name="Morin E."/>
            <person name="Drula E."/>
            <person name="Courty P.E."/>
            <person name="Kohler A."/>
            <person name="Kuo A."/>
            <person name="LaButti K."/>
            <person name="Pangilinan J."/>
            <person name="Lipzen A."/>
            <person name="Riley R."/>
            <person name="Andreopoulos W."/>
            <person name="He G."/>
            <person name="Johnson J."/>
            <person name="Nolan M."/>
            <person name="Tritt A."/>
            <person name="Barry K.W."/>
            <person name="Grigoriev I.V."/>
            <person name="Nagy L.G."/>
            <person name="Hibbett D."/>
            <person name="Henrissat B."/>
            <person name="Matheny P.B."/>
            <person name="Labbe J."/>
            <person name="Martin F.M."/>
        </authorList>
    </citation>
    <scope>NUCLEOTIDE SEQUENCE</scope>
    <source>
        <strain evidence="1">HHB10654</strain>
    </source>
</reference>
<proteinExistence type="predicted"/>
<keyword evidence="2" id="KW-1185">Reference proteome</keyword>
<comment type="caution">
    <text evidence="1">The sequence shown here is derived from an EMBL/GenBank/DDBJ whole genome shotgun (WGS) entry which is preliminary data.</text>
</comment>
<gene>
    <name evidence="1" type="ORF">BV25DRAFT_1809785</name>
</gene>
<evidence type="ECO:0000313" key="2">
    <source>
        <dbReference type="Proteomes" id="UP000814140"/>
    </source>
</evidence>
<evidence type="ECO:0000313" key="1">
    <source>
        <dbReference type="EMBL" id="KAI0058991.1"/>
    </source>
</evidence>
<protein>
    <submittedName>
        <fullName evidence="1">Uncharacterized protein</fullName>
    </submittedName>
</protein>
<reference evidence="1" key="1">
    <citation type="submission" date="2021-03" db="EMBL/GenBank/DDBJ databases">
        <authorList>
            <consortium name="DOE Joint Genome Institute"/>
            <person name="Ahrendt S."/>
            <person name="Looney B.P."/>
            <person name="Miyauchi S."/>
            <person name="Morin E."/>
            <person name="Drula E."/>
            <person name="Courty P.E."/>
            <person name="Chicoki N."/>
            <person name="Fauchery L."/>
            <person name="Kohler A."/>
            <person name="Kuo A."/>
            <person name="Labutti K."/>
            <person name="Pangilinan J."/>
            <person name="Lipzen A."/>
            <person name="Riley R."/>
            <person name="Andreopoulos W."/>
            <person name="He G."/>
            <person name="Johnson J."/>
            <person name="Barry K.W."/>
            <person name="Grigoriev I.V."/>
            <person name="Nagy L."/>
            <person name="Hibbett D."/>
            <person name="Henrissat B."/>
            <person name="Matheny P.B."/>
            <person name="Labbe J."/>
            <person name="Martin F."/>
        </authorList>
    </citation>
    <scope>NUCLEOTIDE SEQUENCE</scope>
    <source>
        <strain evidence="1">HHB10654</strain>
    </source>
</reference>
<sequence length="216" mass="24441">MAPANTGKPAPKAKSGKKEKIFHPSSRKAGQLNRTQVRKAKLADQASKRTKKHASKVDFYGFFFHAIPEEGVLTLAELHGIVKEVWLPRHDAELEEERAARRKGRPKRTKELKLEEIKLQEAELYRTGMEVPDLTHAANVALFREWDQTEVAFTQMLRFIRISSSHPDVAVVSRPGKHFSLEEEKSEDQPMDVVDAPLLLEPTSRFASTMMAMDGV</sequence>